<dbReference type="InterPro" id="IPR005062">
    <property type="entry name" value="SAC3/GANP/THP3_conserved"/>
</dbReference>
<keyword evidence="4" id="KW-1185">Reference proteome</keyword>
<feature type="region of interest" description="Disordered" evidence="1">
    <location>
        <begin position="73"/>
        <end position="99"/>
    </location>
</feature>
<organism evidence="3 4">
    <name type="scientific">Polyrhizophydium stewartii</name>
    <dbReference type="NCBI Taxonomy" id="2732419"/>
    <lineage>
        <taxon>Eukaryota</taxon>
        <taxon>Fungi</taxon>
        <taxon>Fungi incertae sedis</taxon>
        <taxon>Chytridiomycota</taxon>
        <taxon>Chytridiomycota incertae sedis</taxon>
        <taxon>Chytridiomycetes</taxon>
        <taxon>Rhizophydiales</taxon>
        <taxon>Rhizophydiales incertae sedis</taxon>
        <taxon>Polyrhizophydium</taxon>
    </lineage>
</organism>
<reference evidence="3 4" key="1">
    <citation type="submission" date="2023-09" db="EMBL/GenBank/DDBJ databases">
        <title>Pangenome analysis of Batrachochytrium dendrobatidis and related Chytrids.</title>
        <authorList>
            <person name="Yacoub M.N."/>
            <person name="Stajich J.E."/>
            <person name="James T.Y."/>
        </authorList>
    </citation>
    <scope>NUCLEOTIDE SEQUENCE [LARGE SCALE GENOMIC DNA]</scope>
    <source>
        <strain evidence="3 4">JEL0888</strain>
    </source>
</reference>
<protein>
    <submittedName>
        <fullName evidence="3">Actin cytoskeleton and mitosis protein</fullName>
    </submittedName>
</protein>
<dbReference type="PANTHER" id="PTHR12436">
    <property type="entry name" value="80 KDA MCM3-ASSOCIATED PROTEIN"/>
    <property type="match status" value="1"/>
</dbReference>
<dbReference type="InterPro" id="IPR045107">
    <property type="entry name" value="SAC3/GANP/THP3"/>
</dbReference>
<sequence>MSAFTQPRPRTATAPLQGARPPQQRGFSFSGTAPSTGWGPGRPPFRNMSLKNTGAGRAPASVSFLGAQEIDMDMTDPDDEMGGYGGPADPGFQENGFVKSPFSLAPEMPRADPAAAVQQPAFRGSVQAAGKRGASDALADMAPSRPAASLRTLVSVNPSTTTTKSDRDERFAVKSSGANRYMELKAQRDALQQKYIAEGKMADPDARYDLDNAPKFVAECMDMCPEFERHEREFERGLDRFEKLADAPDGEYRADHARVVKRFQRSAAGRAVTLPCDVRPPHVLQMTLDYLVHEIVAKHGIEESYAFVRDRARAIRNDLTLQNYNGPEAVELHERIARYHILCSYLLCENSSVSMQQEHEQLRKTLQSLLEYYKEMARQGVEMPNEPEFQAYYILTHAWSNEHVSRCERELSERVFMDERVQLALRLRFLMARTNQDKIAGRPSTEGSINNFVAFFRAIQHPDVPFLAACCLHMEFVDVRMGAVKTMCRAYHLFDSKSMWFPVDDVVDMLALDDPDEAVELLGHYGVPVEQSDGVWVAGIGKLQGSKARPQIDESKIKLAMRRSFKLVDCKRNSLSDVDIIDAPFVPSPQQQSTASLQGSAAVAATISKQGGFGLPENPATSATPPAIQQLELVKHEIVDDLVEAIAIEVATETLSHSRLIATTSDDVVEDVVDELIGQVVGELTVERVKAELDLVAFRSAMESAYEDLCDEVMAEVAEEVIFEIADELRRVAELEAFGWQRWRFVCLRERLRRQRAAQRHAYFYEHMTATIAAPVGRASVGASVRLAGEPRLAPRADGAALHARLMEMAKQASERQAAWRSPLDVGPALGAGLAEQLQARPTRSAFFKLVLSVAQSGSSFDAAGRRAFEGRSNLTRLAEEWLLSKLGARDAEKAPVLGSLSGDESVSSSVREVSRRVVAVAPATSAQPARHAHDVHVLVETFTSQLGSRSSIPRSQNHNAEAVLSGVNAAVFQLAWLDDATKVSEYWARQARLVQEFVMALPDRSCVPLLVVYWPNDRLAAQRLDGAQMLHMLGLAAMQHRGAVGNVQILALAASAQHFDNEQASRQLLDALRGLASGCALAPQFRFEPLQELVAPRLSAFLQHAASHIEDVLPRAARVHPFVFVPAARVFGEIYNLFVDALVGIVADEALQEIPLPARGFGDLEYELSVSWNAPEALERLRQLGGASEIGPIDIDVDYSAAGFDQAVEFFERLADRVASAALDACDRFGVGLMPPGTSVRALVRDHLGGGAGPLPLALILLHMATLAFTPLSSALEASRVPYVVDAVDDRVHQFSVRAREALATWVGGLDLSASLAQSAVPSPLPADLELNGGDAWDGEAHGYHDVAARLDSAVPRTPGVHERWPTDTGESVAGSEDDQLDRKRWIERTLSPSSRKARKVSEDSAATAATQSDGVRVLSDQLRAIMQQAQQSALEAQQLLEAVRE</sequence>
<accession>A0ABR4N266</accession>
<dbReference type="PANTHER" id="PTHR12436:SF3">
    <property type="entry name" value="GERMINAL-CENTER ASSOCIATED NUCLEAR PROTEIN"/>
    <property type="match status" value="1"/>
</dbReference>
<name>A0ABR4N266_9FUNG</name>
<evidence type="ECO:0000313" key="3">
    <source>
        <dbReference type="EMBL" id="KAL2913594.1"/>
    </source>
</evidence>
<dbReference type="Proteomes" id="UP001527925">
    <property type="component" value="Unassembled WGS sequence"/>
</dbReference>
<comment type="caution">
    <text evidence="3">The sequence shown here is derived from an EMBL/GenBank/DDBJ whole genome shotgun (WGS) entry which is preliminary data.</text>
</comment>
<dbReference type="Gene3D" id="1.25.40.990">
    <property type="match status" value="1"/>
</dbReference>
<evidence type="ECO:0000256" key="1">
    <source>
        <dbReference type="SAM" id="MobiDB-lite"/>
    </source>
</evidence>
<dbReference type="InterPro" id="IPR006195">
    <property type="entry name" value="aa-tRNA-synth_II"/>
</dbReference>
<proteinExistence type="predicted"/>
<evidence type="ECO:0000259" key="2">
    <source>
        <dbReference type="PROSITE" id="PS50862"/>
    </source>
</evidence>
<dbReference type="Pfam" id="PF03399">
    <property type="entry name" value="SAC3_GANP"/>
    <property type="match status" value="1"/>
</dbReference>
<evidence type="ECO:0000313" key="4">
    <source>
        <dbReference type="Proteomes" id="UP001527925"/>
    </source>
</evidence>
<feature type="region of interest" description="Disordered" evidence="1">
    <location>
        <begin position="1393"/>
        <end position="1416"/>
    </location>
</feature>
<dbReference type="EMBL" id="JADGIZ020000044">
    <property type="protein sequence ID" value="KAL2913594.1"/>
    <property type="molecule type" value="Genomic_DNA"/>
</dbReference>
<gene>
    <name evidence="3" type="primary">SAC3</name>
    <name evidence="3" type="ORF">HK105_206896</name>
</gene>
<feature type="region of interest" description="Disordered" evidence="1">
    <location>
        <begin position="1358"/>
        <end position="1381"/>
    </location>
</feature>
<dbReference type="PROSITE" id="PS50862">
    <property type="entry name" value="AA_TRNA_LIGASE_II"/>
    <property type="match status" value="1"/>
</dbReference>
<feature type="compositionally biased region" description="Polar residues" evidence="1">
    <location>
        <begin position="25"/>
        <end position="35"/>
    </location>
</feature>
<feature type="domain" description="Aminoacyl-transfer RNA synthetases class-II family profile" evidence="2">
    <location>
        <begin position="312"/>
        <end position="1272"/>
    </location>
</feature>
<feature type="region of interest" description="Disordered" evidence="1">
    <location>
        <begin position="1"/>
        <end position="58"/>
    </location>
</feature>